<evidence type="ECO:0000259" key="1">
    <source>
        <dbReference type="Pfam" id="PF10441"/>
    </source>
</evidence>
<dbReference type="PANTHER" id="PTHR15682:SF2">
    <property type="entry name" value="UNHEALTHY RIBOSOME BIOGENESIS PROTEIN 2 HOMOLOG"/>
    <property type="match status" value="1"/>
</dbReference>
<proteinExistence type="predicted"/>
<dbReference type="InterPro" id="IPR018849">
    <property type="entry name" value="Urb2/Npa2_C"/>
</dbReference>
<evidence type="ECO:0000313" key="2">
    <source>
        <dbReference type="EMBL" id="KAL2083693.1"/>
    </source>
</evidence>
<organism evidence="2 3">
    <name type="scientific">Coilia grayii</name>
    <name type="common">Gray's grenadier anchovy</name>
    <dbReference type="NCBI Taxonomy" id="363190"/>
    <lineage>
        <taxon>Eukaryota</taxon>
        <taxon>Metazoa</taxon>
        <taxon>Chordata</taxon>
        <taxon>Craniata</taxon>
        <taxon>Vertebrata</taxon>
        <taxon>Euteleostomi</taxon>
        <taxon>Actinopterygii</taxon>
        <taxon>Neopterygii</taxon>
        <taxon>Teleostei</taxon>
        <taxon>Clupei</taxon>
        <taxon>Clupeiformes</taxon>
        <taxon>Clupeoidei</taxon>
        <taxon>Engraulidae</taxon>
        <taxon>Coilinae</taxon>
        <taxon>Coilia</taxon>
    </lineage>
</organism>
<name>A0ABD1J935_9TELE</name>
<dbReference type="InterPro" id="IPR052609">
    <property type="entry name" value="Ribosome_Biogenesis_Reg"/>
</dbReference>
<dbReference type="Proteomes" id="UP001591681">
    <property type="component" value="Unassembled WGS sequence"/>
</dbReference>
<protein>
    <recommendedName>
        <fullName evidence="1">Nucleolar 27S pre-rRNA processing Urb2/Npa2 C-terminal domain-containing protein</fullName>
    </recommendedName>
</protein>
<accession>A0ABD1J935</accession>
<dbReference type="PANTHER" id="PTHR15682">
    <property type="entry name" value="UNHEALTHY RIBOSOME BIOGENESIS PROTEIN 2 HOMOLOG"/>
    <property type="match status" value="1"/>
</dbReference>
<keyword evidence="3" id="KW-1185">Reference proteome</keyword>
<comment type="caution">
    <text evidence="2">The sequence shown here is derived from an EMBL/GenBank/DDBJ whole genome shotgun (WGS) entry which is preliminary data.</text>
</comment>
<dbReference type="Pfam" id="PF10441">
    <property type="entry name" value="Urb2"/>
    <property type="match status" value="1"/>
</dbReference>
<reference evidence="2 3" key="1">
    <citation type="submission" date="2024-09" db="EMBL/GenBank/DDBJ databases">
        <title>A chromosome-level genome assembly of Gray's grenadier anchovy, Coilia grayii.</title>
        <authorList>
            <person name="Fu Z."/>
        </authorList>
    </citation>
    <scope>NUCLEOTIDE SEQUENCE [LARGE SCALE GENOMIC DNA]</scope>
    <source>
        <strain evidence="2">G4</strain>
        <tissue evidence="2">Muscle</tissue>
    </source>
</reference>
<evidence type="ECO:0000313" key="3">
    <source>
        <dbReference type="Proteomes" id="UP001591681"/>
    </source>
</evidence>
<dbReference type="EMBL" id="JBHFQA010000018">
    <property type="protein sequence ID" value="KAL2083693.1"/>
    <property type="molecule type" value="Genomic_DNA"/>
</dbReference>
<gene>
    <name evidence="2" type="ORF">ACEWY4_021466</name>
</gene>
<feature type="domain" description="Nucleolar 27S pre-rRNA processing Urb2/Npa2 C-terminal" evidence="1">
    <location>
        <begin position="1334"/>
        <end position="1530"/>
    </location>
</feature>
<sequence length="1539" mass="171933">MMAAIYSGIHLKLKSPHTPWADKLKLARFAWISPQCVLPNKEQVLFDWTSHALTLFYSKKIDLAQEVVEGLWVYFDDIIHSKKLQSVPSQGKTVSLRITVAQVINDRILEHSLGQLSTSLATVLSCLCGILSSPVLSVTYTAKYELLGELLARLSHLACTRLSQQHSGEPLSARELEVLLLTLSTYLTVQRQQTNVNRVFTQVTSHLLQPILVLRHFLSSRTWSEEESEQRQRQQHVSKEIRSKVDTVLQVALFHPDNLQSYKDELLLSSSEEPTLGRKGRGGKGLPSPVSTILAKLCVPGSCDPAVLYTVVSTSLPLLFRFALEAFCKGGENKLLCFHLMTKFVCALDFTEDMIPNKMFKAGNWNLTLLSLESLLSSCMNGDIYNVAADRIQHGEMQLKFYRKLTQLLFNNAQTATPAWYRCLRTLLALNHMIVEPDLDELVSYVWVDSDCTEPRVRKARDMLVSSTLITYAKLRQLPRLFEELLSVVCRPALDELRQPLLSEAVGETLALYVLDAPASQSLELCELILEKIQNYVLPDTREQDVDATYKLFSLSVLLHAVLFSLKTLDNATPLPLIRQMQRFMGEMLAVLKPMLVWLRGLPPSGSIWGQKVRESSLLLTYTWVEVDALFQMHCSKYSLSGHVPESEVKNEGSRVLSEALVKDWDQAALASYSYSGKLFQKLLALQMMKKILLRSDFASDVSNLEVLHKATEFIVGRGHMSHTLLGQVWDLQISSVDADNFLTAHWFVVTTNLPLIAPFLTDEDVAYLSGLLLKSVLGIDDEEKNKSGLTFAAISKQLLDSDVLIELPCLYSAVVRSVLRNLTQIFDTQCIESICPSLLKPVEMLSSEMCDIETEREESASDGGVDLTSMKRLESVEHEILTTVVSGSPAGLSVEQVKDVLCLLKVSSTLNVDAMSLKDYSDLFLMTFMMATCTQPNSDVEIPIRMAFLRDTYHLLTFLLTGRNAQFTLKLSHGSKLLEGAMTSLFSWTEKGLFVKPSNDDWSFFLQVVCRFLQRLLVLIIQRKSSVRLNLEQFTTFLLVKSEAVAGVTTASDQPGRLEPANSASFQLLLASLSTTADVMTSSLGRSKQLDETLVQLLEKILSVAGPTVQVSLSNQEAGGRAFSVNMVAGILQSELACVSHQPAKEEGKEAEVPMKLRHMGLYQSCSLQILKELCPAPCPMDVLLSSLQFLSAYHSALERVKDPGIEEVFVDILLNVHKLMSASWLSQAELKELQKPVRHLIGQLVATSTLEQFHTLLLLLREGLDGSKVMQGSYREVFSAVTITRLLASCELPEFCSKAFWITAPQIISALVFVVRECGKDTSLISCLTIPALEALSVLLRQGEGLLSNPHHITLALGATQFVPLDHLLIQDYHAAFEAIHEVLFTIIQCHTQVMLRTAPAFLNCFYRLVASIMLEGKQRAEVDKDLEKDGGELLKCAQLVERMYSHIAATAEGFTVLSSFMVAQYVTELQKVTLMPEIKNHLTEGIYSILDLCAERDIKFLNTTLPQGLREVLSELYSSFQQYHKAQRQGEDKYTA</sequence>